<dbReference type="Proteomes" id="UP000095392">
    <property type="component" value="Unassembled WGS sequence"/>
</dbReference>
<comment type="caution">
    <text evidence="1">The sequence shown here is derived from an EMBL/GenBank/DDBJ whole genome shotgun (WGS) entry which is preliminary data.</text>
</comment>
<gene>
    <name evidence="1" type="ORF">BFV95_2279</name>
</gene>
<keyword evidence="2" id="KW-1185">Reference proteome</keyword>
<evidence type="ECO:0000313" key="2">
    <source>
        <dbReference type="Proteomes" id="UP000095392"/>
    </source>
</evidence>
<organism evidence="1 2">
    <name type="scientific">Alteromonas macleodii</name>
    <name type="common">Pseudoalteromonas macleodii</name>
    <dbReference type="NCBI Taxonomy" id="28108"/>
    <lineage>
        <taxon>Bacteria</taxon>
        <taxon>Pseudomonadati</taxon>
        <taxon>Pseudomonadota</taxon>
        <taxon>Gammaproteobacteria</taxon>
        <taxon>Alteromonadales</taxon>
        <taxon>Alteromonadaceae</taxon>
        <taxon>Alteromonas/Salinimonas group</taxon>
        <taxon>Alteromonas</taxon>
    </lineage>
</organism>
<dbReference type="AlphaFoldDB" id="A0AB36FX10"/>
<proteinExistence type="predicted"/>
<dbReference type="EMBL" id="MIPY01000014">
    <property type="protein sequence ID" value="OES31299.1"/>
    <property type="molecule type" value="Genomic_DNA"/>
</dbReference>
<evidence type="ECO:0008006" key="3">
    <source>
        <dbReference type="Google" id="ProtNLM"/>
    </source>
</evidence>
<accession>A0AB36FX10</accession>
<evidence type="ECO:0000313" key="1">
    <source>
        <dbReference type="EMBL" id="OES31299.1"/>
    </source>
</evidence>
<dbReference type="RefSeq" id="WP_069944432.1">
    <property type="nucleotide sequence ID" value="NZ_MIPW01000012.1"/>
</dbReference>
<reference evidence="1 2" key="1">
    <citation type="submission" date="2016-09" db="EMBL/GenBank/DDBJ databases">
        <title>Draft Genome Sequence of four Alteromonas macleodii strains isolated from copper coupons and grown long-term at elevated copper levels.</title>
        <authorList>
            <person name="Cusick K."/>
            <person name="Dale J."/>
            <person name="Little B."/>
            <person name="Biffinger J."/>
        </authorList>
    </citation>
    <scope>NUCLEOTIDE SEQUENCE [LARGE SCALE GENOMIC DNA]</scope>
    <source>
        <strain evidence="1 2">KCP01</strain>
    </source>
</reference>
<protein>
    <recommendedName>
        <fullName evidence="3">RiboL-PSP-HEPN domain-containing protein</fullName>
    </recommendedName>
</protein>
<sequence length="180" mass="20594">MKEIEGLEHALEVLRPKWDDFNAHFESENEKFIGLLRQDHDALGRVLKSHLILEHYLTVYLKQSFGLDDLESARLSFFQKVTLLPATGSAVSAVKLGLKKLNKVRNEFAHRLNQDLEEFDLNPINEVINIFRPEATFKSNLDRIEAFATIAVTFLIIPPDDLKQTFAQAFSNVSAFDHDL</sequence>
<name>A0AB36FX10_ALTMA</name>